<dbReference type="EMBL" id="VLTM01000053">
    <property type="protein sequence ID" value="KAA0159444.1"/>
    <property type="molecule type" value="Genomic_DNA"/>
</dbReference>
<dbReference type="Proteomes" id="UP000325113">
    <property type="component" value="Unassembled WGS sequence"/>
</dbReference>
<name>A0A5A8D1D9_CAFRO</name>
<evidence type="ECO:0000313" key="9">
    <source>
        <dbReference type="EMBL" id="KAA0174375.1"/>
    </source>
</evidence>
<evidence type="ECO:0000313" key="11">
    <source>
        <dbReference type="Proteomes" id="UP000323011"/>
    </source>
</evidence>
<comment type="caution">
    <text evidence="7">The sequence shown here is derived from an EMBL/GenBank/DDBJ whole genome shotgun (WGS) entry which is preliminary data.</text>
</comment>
<feature type="domain" description="Adenylate kinase active site lid" evidence="5">
    <location>
        <begin position="155"/>
        <end position="190"/>
    </location>
</feature>
<dbReference type="AlphaFoldDB" id="A0A5A8D1D9"/>
<dbReference type="OrthoDB" id="439792at2759"/>
<dbReference type="Pfam" id="PF00406">
    <property type="entry name" value="ADK"/>
    <property type="match status" value="1"/>
</dbReference>
<gene>
    <name evidence="9" type="ORF">FNF27_04168</name>
    <name evidence="7" type="ORF">FNF28_05917</name>
    <name evidence="6" type="ORF">FNF29_04703</name>
    <name evidence="8" type="ORF">FNF31_04810</name>
</gene>
<dbReference type="NCBIfam" id="NF001381">
    <property type="entry name" value="PRK00279.1-3"/>
    <property type="match status" value="1"/>
</dbReference>
<comment type="similarity">
    <text evidence="4">Belongs to the adenylate kinase family.</text>
</comment>
<dbReference type="EMBL" id="VLTN01000028">
    <property type="protein sequence ID" value="KAA0151228.1"/>
    <property type="molecule type" value="Genomic_DNA"/>
</dbReference>
<evidence type="ECO:0000256" key="3">
    <source>
        <dbReference type="ARBA" id="ARBA00022777"/>
    </source>
</evidence>
<dbReference type="Pfam" id="PF05191">
    <property type="entry name" value="ADK_lid"/>
    <property type="match status" value="1"/>
</dbReference>
<keyword evidence="1 4" id="KW-0808">Transferase</keyword>
<dbReference type="PROSITE" id="PS00113">
    <property type="entry name" value="ADENYLATE_KINASE"/>
    <property type="match status" value="1"/>
</dbReference>
<dbReference type="PANTHER" id="PTHR23359">
    <property type="entry name" value="NUCLEOTIDE KINASE"/>
    <property type="match status" value="1"/>
</dbReference>
<proteinExistence type="inferred from homology"/>
<evidence type="ECO:0000256" key="4">
    <source>
        <dbReference type="RuleBase" id="RU003330"/>
    </source>
</evidence>
<dbReference type="InterPro" id="IPR000850">
    <property type="entry name" value="Adenylat/UMP-CMP_kin"/>
</dbReference>
<dbReference type="OMA" id="VYHEQTA"/>
<dbReference type="CDD" id="cd01428">
    <property type="entry name" value="ADK"/>
    <property type="match status" value="1"/>
</dbReference>
<dbReference type="NCBIfam" id="NF011100">
    <property type="entry name" value="PRK14527.1"/>
    <property type="match status" value="1"/>
</dbReference>
<dbReference type="HAMAP" id="MF_00235">
    <property type="entry name" value="Adenylate_kinase_Adk"/>
    <property type="match status" value="1"/>
</dbReference>
<keyword evidence="3 4" id="KW-0418">Kinase</keyword>
<dbReference type="InterPro" id="IPR027417">
    <property type="entry name" value="P-loop_NTPase"/>
</dbReference>
<dbReference type="SUPFAM" id="SSF52540">
    <property type="entry name" value="P-loop containing nucleoside triphosphate hydrolases"/>
    <property type="match status" value="1"/>
</dbReference>
<reference evidence="10 11" key="1">
    <citation type="submission" date="2019-07" db="EMBL/GenBank/DDBJ databases">
        <title>Genomes of Cafeteria roenbergensis.</title>
        <authorList>
            <person name="Fischer M.G."/>
            <person name="Hackl T."/>
            <person name="Roman M."/>
        </authorList>
    </citation>
    <scope>NUCLEOTIDE SEQUENCE [LARGE SCALE GENOMIC DNA]</scope>
    <source>
        <strain evidence="6 11">BVI</strain>
        <strain evidence="8 13">Cflag</strain>
        <strain evidence="9 10">E4-10P</strain>
        <strain evidence="7 12">RCC970-E3</strain>
    </source>
</reference>
<accession>A0A5A8D1D9</accession>
<evidence type="ECO:0000313" key="6">
    <source>
        <dbReference type="EMBL" id="KAA0151228.1"/>
    </source>
</evidence>
<dbReference type="InterPro" id="IPR033690">
    <property type="entry name" value="Adenylat_kinase_CS"/>
</dbReference>
<evidence type="ECO:0000256" key="2">
    <source>
        <dbReference type="ARBA" id="ARBA00022741"/>
    </source>
</evidence>
<evidence type="ECO:0000259" key="5">
    <source>
        <dbReference type="Pfam" id="PF05191"/>
    </source>
</evidence>
<keyword evidence="2" id="KW-0547">Nucleotide-binding</keyword>
<evidence type="ECO:0000313" key="7">
    <source>
        <dbReference type="EMBL" id="KAA0159282.1"/>
    </source>
</evidence>
<dbReference type="FunFam" id="3.40.50.300:FF:000106">
    <property type="entry name" value="Adenylate kinase mitochondrial"/>
    <property type="match status" value="1"/>
</dbReference>
<evidence type="ECO:0000313" key="12">
    <source>
        <dbReference type="Proteomes" id="UP000324907"/>
    </source>
</evidence>
<sequence>MAASLRAIPTRVILEEIQRRVFCVDKEEKRVILVGPPGCGKGTQAPKIVDNYCLCHLATGDMLRAAVTSGSKMGKEAKKIMDAGKLVSDDVVVGIIKENLDREDCKIGVVFDGFPRTVKQAEMLDEVLKSRGEGIDGVIQMDVPDELLHARITGRYIHKASGRSYHTEFNPPKVAGKDDVTGEPLIQRSDDKPDNVARRLATFREQTEPVIAYYAAQGKVVKVNADQSIDAVWTDITASMDKVGRA</sequence>
<dbReference type="Proteomes" id="UP000322899">
    <property type="component" value="Unassembled WGS sequence"/>
</dbReference>
<evidence type="ECO:0000313" key="13">
    <source>
        <dbReference type="Proteomes" id="UP000325113"/>
    </source>
</evidence>
<keyword evidence="11" id="KW-1185">Reference proteome</keyword>
<dbReference type="PRINTS" id="PR00094">
    <property type="entry name" value="ADENYLTKNASE"/>
</dbReference>
<organism evidence="7 12">
    <name type="scientific">Cafeteria roenbergensis</name>
    <name type="common">Marine flagellate</name>
    <dbReference type="NCBI Taxonomy" id="33653"/>
    <lineage>
        <taxon>Eukaryota</taxon>
        <taxon>Sar</taxon>
        <taxon>Stramenopiles</taxon>
        <taxon>Bigyra</taxon>
        <taxon>Opalozoa</taxon>
        <taxon>Bicosoecida</taxon>
        <taxon>Cafeteriaceae</taxon>
        <taxon>Cafeteria</taxon>
    </lineage>
</organism>
<protein>
    <recommendedName>
        <fullName evidence="5">Adenylate kinase active site lid domain-containing protein</fullName>
    </recommendedName>
</protein>
<dbReference type="EMBL" id="VLTO01000023">
    <property type="protein sequence ID" value="KAA0174375.1"/>
    <property type="molecule type" value="Genomic_DNA"/>
</dbReference>
<dbReference type="InterPro" id="IPR006259">
    <property type="entry name" value="Adenyl_kin_sub"/>
</dbReference>
<dbReference type="EMBL" id="VLTL01000132">
    <property type="protein sequence ID" value="KAA0159282.1"/>
    <property type="molecule type" value="Genomic_DNA"/>
</dbReference>
<dbReference type="GO" id="GO:0004017">
    <property type="term" value="F:AMP kinase activity"/>
    <property type="evidence" value="ECO:0007669"/>
    <property type="project" value="InterPro"/>
</dbReference>
<dbReference type="Proteomes" id="UP000323011">
    <property type="component" value="Unassembled WGS sequence"/>
</dbReference>
<dbReference type="NCBIfam" id="NF001380">
    <property type="entry name" value="PRK00279.1-2"/>
    <property type="match status" value="1"/>
</dbReference>
<evidence type="ECO:0000256" key="1">
    <source>
        <dbReference type="ARBA" id="ARBA00022679"/>
    </source>
</evidence>
<dbReference type="Proteomes" id="UP000324907">
    <property type="component" value="Unassembled WGS sequence"/>
</dbReference>
<dbReference type="NCBIfam" id="TIGR01351">
    <property type="entry name" value="adk"/>
    <property type="match status" value="1"/>
</dbReference>
<evidence type="ECO:0000313" key="10">
    <source>
        <dbReference type="Proteomes" id="UP000322899"/>
    </source>
</evidence>
<dbReference type="Gene3D" id="3.40.50.300">
    <property type="entry name" value="P-loop containing nucleotide triphosphate hydrolases"/>
    <property type="match status" value="1"/>
</dbReference>
<evidence type="ECO:0000313" key="8">
    <source>
        <dbReference type="EMBL" id="KAA0159444.1"/>
    </source>
</evidence>
<dbReference type="GO" id="GO:0005524">
    <property type="term" value="F:ATP binding"/>
    <property type="evidence" value="ECO:0007669"/>
    <property type="project" value="InterPro"/>
</dbReference>
<dbReference type="InterPro" id="IPR007862">
    <property type="entry name" value="Adenylate_kinase_lid-dom"/>
</dbReference>